<evidence type="ECO:0000256" key="9">
    <source>
        <dbReference type="ARBA" id="ARBA00022989"/>
    </source>
</evidence>
<evidence type="ECO:0000259" key="14">
    <source>
        <dbReference type="Pfam" id="PF02225"/>
    </source>
</evidence>
<keyword evidence="7" id="KW-0967">Endosome</keyword>
<keyword evidence="4" id="KW-0645">Protease</keyword>
<evidence type="ECO:0000313" key="15">
    <source>
        <dbReference type="EMBL" id="SPD02974.1"/>
    </source>
</evidence>
<keyword evidence="8" id="KW-0378">Hydrolase</keyword>
<keyword evidence="11" id="KW-0325">Glycoprotein</keyword>
<dbReference type="GO" id="GO:0042500">
    <property type="term" value="F:aspartic endopeptidase activity, intramembrane cleaving"/>
    <property type="evidence" value="ECO:0007669"/>
    <property type="project" value="InterPro"/>
</dbReference>
<dbReference type="GO" id="GO:0098553">
    <property type="term" value="C:lumenal side of endoplasmic reticulum membrane"/>
    <property type="evidence" value="ECO:0007669"/>
    <property type="project" value="TreeGrafter"/>
</dbReference>
<feature type="signal peptide" evidence="13">
    <location>
        <begin position="1"/>
        <end position="23"/>
    </location>
</feature>
<dbReference type="GO" id="GO:0098554">
    <property type="term" value="C:cytoplasmic side of endoplasmic reticulum membrane"/>
    <property type="evidence" value="ECO:0007669"/>
    <property type="project" value="TreeGrafter"/>
</dbReference>
<dbReference type="GO" id="GO:0005765">
    <property type="term" value="C:lysosomal membrane"/>
    <property type="evidence" value="ECO:0007669"/>
    <property type="project" value="TreeGrafter"/>
</dbReference>
<dbReference type="GO" id="GO:0030660">
    <property type="term" value="C:Golgi-associated vesicle membrane"/>
    <property type="evidence" value="ECO:0007669"/>
    <property type="project" value="TreeGrafter"/>
</dbReference>
<comment type="function">
    <text evidence="1">Intramembrane-cleaving aspartic protease (I-CLiP) that cleaves type II membrane signal peptides in the hydrophobic plane of the membrane.</text>
</comment>
<dbReference type="Gene3D" id="3.50.30.30">
    <property type="match status" value="1"/>
</dbReference>
<dbReference type="FunFam" id="3.50.30.30:FF:000007">
    <property type="entry name" value="Signal peptide peptidase-like 3"/>
    <property type="match status" value="1"/>
</dbReference>
<evidence type="ECO:0000256" key="3">
    <source>
        <dbReference type="ARBA" id="ARBA00006859"/>
    </source>
</evidence>
<gene>
    <name evidence="15" type="ORF">FSB_LOCUS30856</name>
</gene>
<dbReference type="PANTHER" id="PTHR12174:SF102">
    <property type="entry name" value="SIGNAL PEPTIDE PEPTIDASE-LIKE 4"/>
    <property type="match status" value="1"/>
</dbReference>
<feature type="transmembrane region" description="Helical" evidence="12">
    <location>
        <begin position="322"/>
        <end position="340"/>
    </location>
</feature>
<evidence type="ECO:0000256" key="7">
    <source>
        <dbReference type="ARBA" id="ARBA00022753"/>
    </source>
</evidence>
<sequence length="353" mass="39010">MDFQKPICVVGLLLVLSVTFGSAGDIVHPDDVAPKRPGCDNNFVLRTWFFLQFQEVEIGDPLSQLLFILVMESLGRSQPGSLYAEAVRFAKLMLQVKIPTWINGVEDIEYVGVGARFGVTLESKEKHANHTRVVLADPPDCCSTPKNNLTGEVILVHRGNCSFTDKANIAESANATAILIINNRTELFKMVCENNETDLDIDIPAVMLPQDAGMTLENYLKNNTTVSVQLYSPLRPVVDIAEVFLWLMAVGTILCASYWSAWSAREAAIEQDKLLKDGSDEILNLEGVGSSGFVDINTTAAILFVVIASCFLVMLYKLMSTWFIEVLVVLFCIGGVEWFMPNRVVGLLEGVHW</sequence>
<evidence type="ECO:0000256" key="13">
    <source>
        <dbReference type="SAM" id="SignalP"/>
    </source>
</evidence>
<keyword evidence="6 13" id="KW-0732">Signal</keyword>
<accession>A0A2N9GUL5</accession>
<organism evidence="15">
    <name type="scientific">Fagus sylvatica</name>
    <name type="common">Beechnut</name>
    <dbReference type="NCBI Taxonomy" id="28930"/>
    <lineage>
        <taxon>Eukaryota</taxon>
        <taxon>Viridiplantae</taxon>
        <taxon>Streptophyta</taxon>
        <taxon>Embryophyta</taxon>
        <taxon>Tracheophyta</taxon>
        <taxon>Spermatophyta</taxon>
        <taxon>Magnoliopsida</taxon>
        <taxon>eudicotyledons</taxon>
        <taxon>Gunneridae</taxon>
        <taxon>Pentapetalae</taxon>
        <taxon>rosids</taxon>
        <taxon>fabids</taxon>
        <taxon>Fagales</taxon>
        <taxon>Fagaceae</taxon>
        <taxon>Fagus</taxon>
    </lineage>
</organism>
<keyword evidence="5 12" id="KW-0812">Transmembrane</keyword>
<comment type="similarity">
    <text evidence="3">Belongs to the peptidase A22B family.</text>
</comment>
<dbReference type="PANTHER" id="PTHR12174">
    <property type="entry name" value="SIGNAL PEPTIDE PEPTIDASE"/>
    <property type="match status" value="1"/>
</dbReference>
<reference evidence="15" key="1">
    <citation type="submission" date="2018-02" db="EMBL/GenBank/DDBJ databases">
        <authorList>
            <person name="Cohen D.B."/>
            <person name="Kent A.D."/>
        </authorList>
    </citation>
    <scope>NUCLEOTIDE SEQUENCE</scope>
</reference>
<keyword evidence="10 12" id="KW-0472">Membrane</keyword>
<dbReference type="GO" id="GO:0033619">
    <property type="term" value="P:membrane protein proteolysis"/>
    <property type="evidence" value="ECO:0007669"/>
    <property type="project" value="TreeGrafter"/>
</dbReference>
<keyword evidence="9 12" id="KW-1133">Transmembrane helix</keyword>
<comment type="subcellular location">
    <subcellularLocation>
        <location evidence="2">Endosome membrane</location>
        <topology evidence="2">Multi-pass membrane protein</topology>
    </subcellularLocation>
</comment>
<evidence type="ECO:0000256" key="4">
    <source>
        <dbReference type="ARBA" id="ARBA00022670"/>
    </source>
</evidence>
<dbReference type="EMBL" id="OIVN01002358">
    <property type="protein sequence ID" value="SPD02974.1"/>
    <property type="molecule type" value="Genomic_DNA"/>
</dbReference>
<protein>
    <recommendedName>
        <fullName evidence="14">PA domain-containing protein</fullName>
    </recommendedName>
</protein>
<evidence type="ECO:0000256" key="8">
    <source>
        <dbReference type="ARBA" id="ARBA00022801"/>
    </source>
</evidence>
<feature type="transmembrane region" description="Helical" evidence="12">
    <location>
        <begin position="243"/>
        <end position="261"/>
    </location>
</feature>
<dbReference type="Pfam" id="PF02225">
    <property type="entry name" value="PA"/>
    <property type="match status" value="1"/>
</dbReference>
<feature type="transmembrane region" description="Helical" evidence="12">
    <location>
        <begin position="296"/>
        <end position="316"/>
    </location>
</feature>
<name>A0A2N9GUL5_FAGSY</name>
<dbReference type="InterPro" id="IPR046450">
    <property type="entry name" value="PA_dom_sf"/>
</dbReference>
<dbReference type="AlphaFoldDB" id="A0A2N9GUL5"/>
<evidence type="ECO:0000256" key="6">
    <source>
        <dbReference type="ARBA" id="ARBA00022729"/>
    </source>
</evidence>
<proteinExistence type="inferred from homology"/>
<evidence type="ECO:0000256" key="11">
    <source>
        <dbReference type="ARBA" id="ARBA00023180"/>
    </source>
</evidence>
<dbReference type="InterPro" id="IPR003137">
    <property type="entry name" value="PA_domain"/>
</dbReference>
<dbReference type="GO" id="GO:0010008">
    <property type="term" value="C:endosome membrane"/>
    <property type="evidence" value="ECO:0007669"/>
    <property type="project" value="UniProtKB-SubCell"/>
</dbReference>
<dbReference type="SUPFAM" id="SSF52025">
    <property type="entry name" value="PA domain"/>
    <property type="match status" value="1"/>
</dbReference>
<feature type="chain" id="PRO_5014776781" description="PA domain-containing protein" evidence="13">
    <location>
        <begin position="24"/>
        <end position="353"/>
    </location>
</feature>
<evidence type="ECO:0000256" key="12">
    <source>
        <dbReference type="SAM" id="Phobius"/>
    </source>
</evidence>
<evidence type="ECO:0000256" key="2">
    <source>
        <dbReference type="ARBA" id="ARBA00004337"/>
    </source>
</evidence>
<evidence type="ECO:0000256" key="5">
    <source>
        <dbReference type="ARBA" id="ARBA00022692"/>
    </source>
</evidence>
<evidence type="ECO:0000256" key="10">
    <source>
        <dbReference type="ARBA" id="ARBA00023136"/>
    </source>
</evidence>
<evidence type="ECO:0000256" key="1">
    <source>
        <dbReference type="ARBA" id="ARBA00003012"/>
    </source>
</evidence>
<feature type="domain" description="PA" evidence="14">
    <location>
        <begin position="133"/>
        <end position="216"/>
    </location>
</feature>
<dbReference type="Pfam" id="PF04258">
    <property type="entry name" value="Peptidase_A22B"/>
    <property type="match status" value="1"/>
</dbReference>
<dbReference type="InterPro" id="IPR007369">
    <property type="entry name" value="Peptidase_A22B_SPP"/>
</dbReference>